<organism evidence="2 3">
    <name type="scientific">Durusdinium trenchii</name>
    <dbReference type="NCBI Taxonomy" id="1381693"/>
    <lineage>
        <taxon>Eukaryota</taxon>
        <taxon>Sar</taxon>
        <taxon>Alveolata</taxon>
        <taxon>Dinophyceae</taxon>
        <taxon>Suessiales</taxon>
        <taxon>Symbiodiniaceae</taxon>
        <taxon>Durusdinium</taxon>
    </lineage>
</organism>
<sequence length="159" mass="17152">MTAAGQAMVVLVPIREKSAMTYINDTDAKLMGIVDEEKERLAQVDENMKKEQQRKASDLAELREARKELRKSKDKAMPKEGLVKNLKPEKGAPAIPSFLKVKSTKVAASPEGEQETQPEAKRPRIEAEAPAEAPSSGLGLGGYASDSDDDEAESGNDAA</sequence>
<feature type="region of interest" description="Disordered" evidence="1">
    <location>
        <begin position="45"/>
        <end position="159"/>
    </location>
</feature>
<feature type="compositionally biased region" description="Acidic residues" evidence="1">
    <location>
        <begin position="146"/>
        <end position="159"/>
    </location>
</feature>
<reference evidence="2 3" key="1">
    <citation type="submission" date="2024-02" db="EMBL/GenBank/DDBJ databases">
        <authorList>
            <person name="Chen Y."/>
            <person name="Shah S."/>
            <person name="Dougan E. K."/>
            <person name="Thang M."/>
            <person name="Chan C."/>
        </authorList>
    </citation>
    <scope>NUCLEOTIDE SEQUENCE [LARGE SCALE GENOMIC DNA]</scope>
</reference>
<accession>A0ABP0IK83</accession>
<keyword evidence="3" id="KW-1185">Reference proteome</keyword>
<proteinExistence type="predicted"/>
<gene>
    <name evidence="2" type="ORF">SCF082_LOCUS7072</name>
</gene>
<evidence type="ECO:0000313" key="2">
    <source>
        <dbReference type="EMBL" id="CAK9001754.1"/>
    </source>
</evidence>
<comment type="caution">
    <text evidence="2">The sequence shown here is derived from an EMBL/GenBank/DDBJ whole genome shotgun (WGS) entry which is preliminary data.</text>
</comment>
<evidence type="ECO:0000256" key="1">
    <source>
        <dbReference type="SAM" id="MobiDB-lite"/>
    </source>
</evidence>
<feature type="compositionally biased region" description="Basic and acidic residues" evidence="1">
    <location>
        <begin position="74"/>
        <end position="90"/>
    </location>
</feature>
<feature type="compositionally biased region" description="Basic and acidic residues" evidence="1">
    <location>
        <begin position="118"/>
        <end position="127"/>
    </location>
</feature>
<feature type="compositionally biased region" description="Basic and acidic residues" evidence="1">
    <location>
        <begin position="45"/>
        <end position="67"/>
    </location>
</feature>
<dbReference type="EMBL" id="CAXAMM010003936">
    <property type="protein sequence ID" value="CAK9001754.1"/>
    <property type="molecule type" value="Genomic_DNA"/>
</dbReference>
<dbReference type="Proteomes" id="UP001642464">
    <property type="component" value="Unassembled WGS sequence"/>
</dbReference>
<protein>
    <submittedName>
        <fullName evidence="2">Uncharacterized protein</fullName>
    </submittedName>
</protein>
<evidence type="ECO:0000313" key="3">
    <source>
        <dbReference type="Proteomes" id="UP001642464"/>
    </source>
</evidence>
<name>A0ABP0IK83_9DINO</name>